<evidence type="ECO:0000313" key="2">
    <source>
        <dbReference type="EMBL" id="MBW9094930.1"/>
    </source>
</evidence>
<keyword evidence="1" id="KW-0732">Signal</keyword>
<accession>A0ABS7HRC0</accession>
<reference evidence="2 3" key="1">
    <citation type="journal article" date="2021" name="MBio">
        <title>Poor Competitiveness of Bradyrhizobium in Pigeon Pea Root Colonization in Indian Soils.</title>
        <authorList>
            <person name="Chalasani D."/>
            <person name="Basu A."/>
            <person name="Pullabhotla S.V.S.R.N."/>
            <person name="Jorrin B."/>
            <person name="Neal A.L."/>
            <person name="Poole P.S."/>
            <person name="Podile A.R."/>
            <person name="Tkacz A."/>
        </authorList>
    </citation>
    <scope>NUCLEOTIDE SEQUENCE [LARGE SCALE GENOMIC DNA]</scope>
    <source>
        <strain evidence="2 3">HU14</strain>
    </source>
</reference>
<evidence type="ECO:0000256" key="1">
    <source>
        <dbReference type="SAM" id="SignalP"/>
    </source>
</evidence>
<dbReference type="EMBL" id="JAEUAW010000012">
    <property type="protein sequence ID" value="MBW9094930.1"/>
    <property type="molecule type" value="Genomic_DNA"/>
</dbReference>
<dbReference type="RefSeq" id="WP_220301639.1">
    <property type="nucleotide sequence ID" value="NZ_JAEUAW010000012.1"/>
</dbReference>
<gene>
    <name evidence="2" type="ORF">JNB62_14665</name>
</gene>
<keyword evidence="3" id="KW-1185">Reference proteome</keyword>
<protein>
    <submittedName>
        <fullName evidence="2">Uncharacterized protein</fullName>
    </submittedName>
</protein>
<comment type="caution">
    <text evidence="2">The sequence shown here is derived from an EMBL/GenBank/DDBJ whole genome shotgun (WGS) entry which is preliminary data.</text>
</comment>
<feature type="chain" id="PRO_5045836916" evidence="1">
    <location>
        <begin position="27"/>
        <end position="346"/>
    </location>
</feature>
<dbReference type="Proteomes" id="UP001196843">
    <property type="component" value="Unassembled WGS sequence"/>
</dbReference>
<feature type="signal peptide" evidence="1">
    <location>
        <begin position="1"/>
        <end position="26"/>
    </location>
</feature>
<dbReference type="PROSITE" id="PS51257">
    <property type="entry name" value="PROKAR_LIPOPROTEIN"/>
    <property type="match status" value="1"/>
</dbReference>
<organism evidence="2 3">
    <name type="scientific">Microbacterium jejuense</name>
    <dbReference type="NCBI Taxonomy" id="1263637"/>
    <lineage>
        <taxon>Bacteria</taxon>
        <taxon>Bacillati</taxon>
        <taxon>Actinomycetota</taxon>
        <taxon>Actinomycetes</taxon>
        <taxon>Micrococcales</taxon>
        <taxon>Microbacteriaceae</taxon>
        <taxon>Microbacterium</taxon>
    </lineage>
</organism>
<proteinExistence type="predicted"/>
<name>A0ABS7HRC0_9MICO</name>
<evidence type="ECO:0000313" key="3">
    <source>
        <dbReference type="Proteomes" id="UP001196843"/>
    </source>
</evidence>
<sequence length="346" mass="35898">MPRIRTRLRAVTVVAAALVLTACASAPPAADAEIIAEISCAGSDPLGGDTGPRAGAVPEGFVPVAVVRCLPFQTAEDGDGVWSVTARERLEGDLAPLLAAQNSPDDPPTLGACALSMIIAPQLWLTDAGGRGIRIRFPADGCGQPKVDLIEDAIAKLDVVRTDEDQRVLAQPRDAVDAGCEATWPAQPLQLAPVEDLEASTPGGAQAVPAPDPGVTGIPWAPPRAPAPGEADALTLCAYSTDETAQPRPTPSPHATAWTSVTVGGTAWFTGSRRLDADETRLVLEAVANAQPSAERCHDEPRALVVLHADDGSAPITVELDGCRRLVVDPLTTYQASPQLIGLLAR</sequence>